<organism evidence="2">
    <name type="scientific">Oryza nivara</name>
    <name type="common">Indian wild rice</name>
    <name type="synonym">Oryza sativa f. spontanea</name>
    <dbReference type="NCBI Taxonomy" id="4536"/>
    <lineage>
        <taxon>Eukaryota</taxon>
        <taxon>Viridiplantae</taxon>
        <taxon>Streptophyta</taxon>
        <taxon>Embryophyta</taxon>
        <taxon>Tracheophyta</taxon>
        <taxon>Spermatophyta</taxon>
        <taxon>Magnoliopsida</taxon>
        <taxon>Liliopsida</taxon>
        <taxon>Poales</taxon>
        <taxon>Poaceae</taxon>
        <taxon>BOP clade</taxon>
        <taxon>Oryzoideae</taxon>
        <taxon>Oryzeae</taxon>
        <taxon>Oryzinae</taxon>
        <taxon>Oryza</taxon>
    </lineage>
</organism>
<dbReference type="Gramene" id="ONIVA07G04610.1">
    <property type="protein sequence ID" value="ONIVA07G04610.1"/>
    <property type="gene ID" value="ONIVA07G04610"/>
</dbReference>
<accession>A0A0E0HXN9</accession>
<dbReference type="EnsemblPlants" id="ONIVA07G04610.1">
    <property type="protein sequence ID" value="ONIVA07G04610.1"/>
    <property type="gene ID" value="ONIVA07G04610"/>
</dbReference>
<reference evidence="2" key="2">
    <citation type="submission" date="2018-04" db="EMBL/GenBank/DDBJ databases">
        <title>OnivRS2 (Oryza nivara Reference Sequence Version 2).</title>
        <authorList>
            <person name="Zhang J."/>
            <person name="Kudrna D."/>
            <person name="Lee S."/>
            <person name="Talag J."/>
            <person name="Rajasekar S."/>
            <person name="Welchert J."/>
            <person name="Hsing Y.-I."/>
            <person name="Wing R.A."/>
        </authorList>
    </citation>
    <scope>NUCLEOTIDE SEQUENCE [LARGE SCALE GENOMIC DNA]</scope>
    <source>
        <strain evidence="2">SL10</strain>
    </source>
</reference>
<reference evidence="2" key="1">
    <citation type="submission" date="2015-04" db="UniProtKB">
        <authorList>
            <consortium name="EnsemblPlants"/>
        </authorList>
    </citation>
    <scope>IDENTIFICATION</scope>
    <source>
        <strain evidence="2">SL10</strain>
    </source>
</reference>
<protein>
    <submittedName>
        <fullName evidence="2">Uncharacterized protein</fullName>
    </submittedName>
</protein>
<evidence type="ECO:0000313" key="2">
    <source>
        <dbReference type="EnsemblPlants" id="ONIVA07G04610.1"/>
    </source>
</evidence>
<proteinExistence type="predicted"/>
<dbReference type="AlphaFoldDB" id="A0A0E0HXN9"/>
<keyword evidence="3" id="KW-1185">Reference proteome</keyword>
<feature type="region of interest" description="Disordered" evidence="1">
    <location>
        <begin position="191"/>
        <end position="216"/>
    </location>
</feature>
<dbReference type="OMA" id="MEEFLML"/>
<evidence type="ECO:0000313" key="3">
    <source>
        <dbReference type="Proteomes" id="UP000006591"/>
    </source>
</evidence>
<dbReference type="Proteomes" id="UP000006591">
    <property type="component" value="Chromosome 7"/>
</dbReference>
<name>A0A0E0HXN9_ORYNI</name>
<evidence type="ECO:0000256" key="1">
    <source>
        <dbReference type="SAM" id="MobiDB-lite"/>
    </source>
</evidence>
<dbReference type="HOGENOM" id="CLU_041850_0_0_1"/>
<sequence>MEEFLMLHVHSLTSGDDNTAGAYEGLISSTTMLTPVSTAISDAEKLLGKPVLKEKQEQMEQIGAWERTIRVAARFNLRLLALPSLREAEEAEVAKAGANVSTGAAADGISSTSAGQNRGSAVFVATSEGSGESAWTIALPGILILVQGGSLAGPEAKETSTHTTVIAPSASGAEPELHLGAAAAPEKPEAAIHPAAAPETSSGRAGLVADPSSTRDTHAGVDAVMVAGAAAVERRGRDTADLHTKWLRVQDLQEQAAATLAEAEAARDPSRLAVARADSARRQAEHDLTLVRAELARECDRAGRLSNELAATKAALASHKEEVQASQGRFEQAQLILEELNVHAIYAAQALVRAFSSIGVQGPSPPPEDSSVAKKLRWVEKAGKFVAKASAGYCSPRAPE</sequence>